<comment type="caution">
    <text evidence="1">The sequence shown here is derived from an EMBL/GenBank/DDBJ whole genome shotgun (WGS) entry which is preliminary data.</text>
</comment>
<evidence type="ECO:0000313" key="2">
    <source>
        <dbReference type="Proteomes" id="UP000886998"/>
    </source>
</evidence>
<dbReference type="EMBL" id="BMAV01023068">
    <property type="protein sequence ID" value="GFY78564.1"/>
    <property type="molecule type" value="Genomic_DNA"/>
</dbReference>
<gene>
    <name evidence="1" type="ORF">TNIN_173441</name>
</gene>
<keyword evidence="2" id="KW-1185">Reference proteome</keyword>
<dbReference type="AlphaFoldDB" id="A0A8X6YVI0"/>
<sequence>MMEPDSNMAITVLSAESTIIAAMDPLLGLFCAVDDFERHGLKQIIVQHTPNLELECSVLQFEHHLPCAQHNLLHSWYHEACGVFLIG</sequence>
<dbReference type="Proteomes" id="UP000886998">
    <property type="component" value="Unassembled WGS sequence"/>
</dbReference>
<evidence type="ECO:0000313" key="1">
    <source>
        <dbReference type="EMBL" id="GFY78564.1"/>
    </source>
</evidence>
<organism evidence="1 2">
    <name type="scientific">Trichonephila inaurata madagascariensis</name>
    <dbReference type="NCBI Taxonomy" id="2747483"/>
    <lineage>
        <taxon>Eukaryota</taxon>
        <taxon>Metazoa</taxon>
        <taxon>Ecdysozoa</taxon>
        <taxon>Arthropoda</taxon>
        <taxon>Chelicerata</taxon>
        <taxon>Arachnida</taxon>
        <taxon>Araneae</taxon>
        <taxon>Araneomorphae</taxon>
        <taxon>Entelegynae</taxon>
        <taxon>Araneoidea</taxon>
        <taxon>Nephilidae</taxon>
        <taxon>Trichonephila</taxon>
        <taxon>Trichonephila inaurata</taxon>
    </lineage>
</organism>
<protein>
    <submittedName>
        <fullName evidence="1">Uncharacterized protein</fullName>
    </submittedName>
</protein>
<reference evidence="1" key="1">
    <citation type="submission" date="2020-08" db="EMBL/GenBank/DDBJ databases">
        <title>Multicomponent nature underlies the extraordinary mechanical properties of spider dragline silk.</title>
        <authorList>
            <person name="Kono N."/>
            <person name="Nakamura H."/>
            <person name="Mori M."/>
            <person name="Yoshida Y."/>
            <person name="Ohtoshi R."/>
            <person name="Malay A.D."/>
            <person name="Moran D.A.P."/>
            <person name="Tomita M."/>
            <person name="Numata K."/>
            <person name="Arakawa K."/>
        </authorList>
    </citation>
    <scope>NUCLEOTIDE SEQUENCE</scope>
</reference>
<name>A0A8X6YVI0_9ARAC</name>
<proteinExistence type="predicted"/>
<accession>A0A8X6YVI0</accession>